<evidence type="ECO:0000313" key="2">
    <source>
        <dbReference type="EMBL" id="UWZ58406.1"/>
    </source>
</evidence>
<dbReference type="KEGG" id="daur:Daura_20830"/>
<feature type="transmembrane region" description="Helical" evidence="1">
    <location>
        <begin position="172"/>
        <end position="194"/>
    </location>
</feature>
<keyword evidence="3" id="KW-1185">Reference proteome</keyword>
<reference evidence="2" key="1">
    <citation type="submission" date="2021-04" db="EMBL/GenBank/DDBJ databases">
        <title>Dactylosporangium aurantiacum NRRL B-8018 full assembly.</title>
        <authorList>
            <person name="Hartkoorn R.C."/>
            <person name="Beaudoing E."/>
            <person name="Hot D."/>
        </authorList>
    </citation>
    <scope>NUCLEOTIDE SEQUENCE</scope>
    <source>
        <strain evidence="2">NRRL B-8018</strain>
    </source>
</reference>
<feature type="transmembrane region" description="Helical" evidence="1">
    <location>
        <begin position="89"/>
        <end position="107"/>
    </location>
</feature>
<dbReference type="AlphaFoldDB" id="A0A9Q9MMP4"/>
<dbReference type="EMBL" id="CP073767">
    <property type="protein sequence ID" value="UWZ58406.1"/>
    <property type="molecule type" value="Genomic_DNA"/>
</dbReference>
<dbReference type="RefSeq" id="WP_033365250.1">
    <property type="nucleotide sequence ID" value="NZ_CP073767.1"/>
</dbReference>
<protein>
    <submittedName>
        <fullName evidence="2">ABC transporter permease</fullName>
    </submittedName>
</protein>
<proteinExistence type="predicted"/>
<gene>
    <name evidence="2" type="ORF">Daura_20830</name>
</gene>
<feature type="transmembrane region" description="Helical" evidence="1">
    <location>
        <begin position="201"/>
        <end position="218"/>
    </location>
</feature>
<feature type="transmembrane region" description="Helical" evidence="1">
    <location>
        <begin position="128"/>
        <end position="152"/>
    </location>
</feature>
<feature type="transmembrane region" description="Helical" evidence="1">
    <location>
        <begin position="258"/>
        <end position="277"/>
    </location>
</feature>
<evidence type="ECO:0000313" key="3">
    <source>
        <dbReference type="Proteomes" id="UP001058003"/>
    </source>
</evidence>
<dbReference type="Proteomes" id="UP001058003">
    <property type="component" value="Chromosome"/>
</dbReference>
<sequence length="282" mass="30027">MSVPRTRTASPTARAAETEARARFADLLAAEWIKFWSLRSTAGGLALIAALIVGSAVQQAMYDRDNWGRWSPEERAAFYPLRDAFVHNSYLMAMLAAGAIGAVALVSEYGSGLIRTTFAAVPARRSLLAAKACVLAGVMSALGVLVAVSAFLASQAILADHHAGLSIGHPGVPRAITGCALLLPVCALVGMGIAALLRHPASTIVTTTGVLLLLPLFFSPEHRWSREVRNATPLVAYDRLVDINPHPWGLYPPSLAEAWAVFAAWPLIALLVALVVVHRRDV</sequence>
<feature type="transmembrane region" description="Helical" evidence="1">
    <location>
        <begin position="42"/>
        <end position="62"/>
    </location>
</feature>
<accession>A0A9Q9MMP4</accession>
<keyword evidence="1" id="KW-0472">Membrane</keyword>
<name>A0A9Q9MMP4_9ACTN</name>
<keyword evidence="1" id="KW-0812">Transmembrane</keyword>
<organism evidence="2 3">
    <name type="scientific">Dactylosporangium aurantiacum</name>
    <dbReference type="NCBI Taxonomy" id="35754"/>
    <lineage>
        <taxon>Bacteria</taxon>
        <taxon>Bacillati</taxon>
        <taxon>Actinomycetota</taxon>
        <taxon>Actinomycetes</taxon>
        <taxon>Micromonosporales</taxon>
        <taxon>Micromonosporaceae</taxon>
        <taxon>Dactylosporangium</taxon>
    </lineage>
</organism>
<keyword evidence="1" id="KW-1133">Transmembrane helix</keyword>
<evidence type="ECO:0000256" key="1">
    <source>
        <dbReference type="SAM" id="Phobius"/>
    </source>
</evidence>